<gene>
    <name evidence="2" type="ORF">MARPO_0085s0046</name>
</gene>
<dbReference type="EMBL" id="KZ772757">
    <property type="protein sequence ID" value="PTQ33833.1"/>
    <property type="molecule type" value="Genomic_DNA"/>
</dbReference>
<proteinExistence type="predicted"/>
<feature type="region of interest" description="Disordered" evidence="1">
    <location>
        <begin position="1"/>
        <end position="33"/>
    </location>
</feature>
<evidence type="ECO:0000256" key="1">
    <source>
        <dbReference type="SAM" id="MobiDB-lite"/>
    </source>
</evidence>
<protein>
    <submittedName>
        <fullName evidence="2">Uncharacterized protein</fullName>
    </submittedName>
</protein>
<organism evidence="2 3">
    <name type="scientific">Marchantia polymorpha</name>
    <name type="common">Common liverwort</name>
    <name type="synonym">Marchantia aquatica</name>
    <dbReference type="NCBI Taxonomy" id="3197"/>
    <lineage>
        <taxon>Eukaryota</taxon>
        <taxon>Viridiplantae</taxon>
        <taxon>Streptophyta</taxon>
        <taxon>Embryophyta</taxon>
        <taxon>Marchantiophyta</taxon>
        <taxon>Marchantiopsida</taxon>
        <taxon>Marchantiidae</taxon>
        <taxon>Marchantiales</taxon>
        <taxon>Marchantiaceae</taxon>
        <taxon>Marchantia</taxon>
    </lineage>
</organism>
<keyword evidence="3" id="KW-1185">Reference proteome</keyword>
<feature type="compositionally biased region" description="Basic and acidic residues" evidence="1">
    <location>
        <begin position="15"/>
        <end position="24"/>
    </location>
</feature>
<reference evidence="3" key="1">
    <citation type="journal article" date="2017" name="Cell">
        <title>Insights into land plant evolution garnered from the Marchantia polymorpha genome.</title>
        <authorList>
            <person name="Bowman J.L."/>
            <person name="Kohchi T."/>
            <person name="Yamato K.T."/>
            <person name="Jenkins J."/>
            <person name="Shu S."/>
            <person name="Ishizaki K."/>
            <person name="Yamaoka S."/>
            <person name="Nishihama R."/>
            <person name="Nakamura Y."/>
            <person name="Berger F."/>
            <person name="Adam C."/>
            <person name="Aki S.S."/>
            <person name="Althoff F."/>
            <person name="Araki T."/>
            <person name="Arteaga-Vazquez M.A."/>
            <person name="Balasubrmanian S."/>
            <person name="Barry K."/>
            <person name="Bauer D."/>
            <person name="Boehm C.R."/>
            <person name="Briginshaw L."/>
            <person name="Caballero-Perez J."/>
            <person name="Catarino B."/>
            <person name="Chen F."/>
            <person name="Chiyoda S."/>
            <person name="Chovatia M."/>
            <person name="Davies K.M."/>
            <person name="Delmans M."/>
            <person name="Demura T."/>
            <person name="Dierschke T."/>
            <person name="Dolan L."/>
            <person name="Dorantes-Acosta A.E."/>
            <person name="Eklund D.M."/>
            <person name="Florent S.N."/>
            <person name="Flores-Sandoval E."/>
            <person name="Fujiyama A."/>
            <person name="Fukuzawa H."/>
            <person name="Galik B."/>
            <person name="Grimanelli D."/>
            <person name="Grimwood J."/>
            <person name="Grossniklaus U."/>
            <person name="Hamada T."/>
            <person name="Haseloff J."/>
            <person name="Hetherington A.J."/>
            <person name="Higo A."/>
            <person name="Hirakawa Y."/>
            <person name="Hundley H.N."/>
            <person name="Ikeda Y."/>
            <person name="Inoue K."/>
            <person name="Inoue S.I."/>
            <person name="Ishida S."/>
            <person name="Jia Q."/>
            <person name="Kakita M."/>
            <person name="Kanazawa T."/>
            <person name="Kawai Y."/>
            <person name="Kawashima T."/>
            <person name="Kennedy M."/>
            <person name="Kinose K."/>
            <person name="Kinoshita T."/>
            <person name="Kohara Y."/>
            <person name="Koide E."/>
            <person name="Komatsu K."/>
            <person name="Kopischke S."/>
            <person name="Kubo M."/>
            <person name="Kyozuka J."/>
            <person name="Lagercrantz U."/>
            <person name="Lin S.S."/>
            <person name="Lindquist E."/>
            <person name="Lipzen A.M."/>
            <person name="Lu C.W."/>
            <person name="De Luna E."/>
            <person name="Martienssen R.A."/>
            <person name="Minamino N."/>
            <person name="Mizutani M."/>
            <person name="Mizutani M."/>
            <person name="Mochizuki N."/>
            <person name="Monte I."/>
            <person name="Mosher R."/>
            <person name="Nagasaki H."/>
            <person name="Nakagami H."/>
            <person name="Naramoto S."/>
            <person name="Nishitani K."/>
            <person name="Ohtani M."/>
            <person name="Okamoto T."/>
            <person name="Okumura M."/>
            <person name="Phillips J."/>
            <person name="Pollak B."/>
            <person name="Reinders A."/>
            <person name="Rovekamp M."/>
            <person name="Sano R."/>
            <person name="Sawa S."/>
            <person name="Schmid M.W."/>
            <person name="Shirakawa M."/>
            <person name="Solano R."/>
            <person name="Spunde A."/>
            <person name="Suetsugu N."/>
            <person name="Sugano S."/>
            <person name="Sugiyama A."/>
            <person name="Sun R."/>
            <person name="Suzuki Y."/>
            <person name="Takenaka M."/>
            <person name="Takezawa D."/>
            <person name="Tomogane H."/>
            <person name="Tsuzuki M."/>
            <person name="Ueda T."/>
            <person name="Umeda M."/>
            <person name="Ward J.M."/>
            <person name="Watanabe Y."/>
            <person name="Yazaki K."/>
            <person name="Yokoyama R."/>
            <person name="Yoshitake Y."/>
            <person name="Yotsui I."/>
            <person name="Zachgo S."/>
            <person name="Schmutz J."/>
        </authorList>
    </citation>
    <scope>NUCLEOTIDE SEQUENCE [LARGE SCALE GENOMIC DNA]</scope>
    <source>
        <strain evidence="3">Tak-1</strain>
    </source>
</reference>
<name>A0A2R6WJ20_MARPO</name>
<evidence type="ECO:0000313" key="3">
    <source>
        <dbReference type="Proteomes" id="UP000244005"/>
    </source>
</evidence>
<feature type="compositionally biased region" description="Pro residues" evidence="1">
    <location>
        <begin position="1"/>
        <end position="13"/>
    </location>
</feature>
<dbReference type="AlphaFoldDB" id="A0A2R6WJ20"/>
<accession>A0A2R6WJ20</accession>
<sequence length="125" mass="13003">MIAHSTPPPPPPQFRCERPFEPGDLRTSAPPLPRNPLHELFLSLARSLAGSYRPTGPHSPPPGPQSVLCSAQTHPDSDCVRSVQSSPLSVNGKYGVRSTVTAGECGGVGVMLLAGLAVVVGMVEA</sequence>
<evidence type="ECO:0000313" key="2">
    <source>
        <dbReference type="EMBL" id="PTQ33833.1"/>
    </source>
</evidence>
<dbReference type="Proteomes" id="UP000244005">
    <property type="component" value="Unassembled WGS sequence"/>
</dbReference>
<feature type="region of interest" description="Disordered" evidence="1">
    <location>
        <begin position="51"/>
        <end position="93"/>
    </location>
</feature>